<accession>A0AAV9S780</accession>
<name>A0AAV9S780_9TELE</name>
<evidence type="ECO:0000313" key="2">
    <source>
        <dbReference type="EMBL" id="KAK5617135.1"/>
    </source>
</evidence>
<gene>
    <name evidence="2" type="ORF">CRENBAI_012235</name>
</gene>
<dbReference type="EMBL" id="JAHHUM010000812">
    <property type="protein sequence ID" value="KAK5617135.1"/>
    <property type="molecule type" value="Genomic_DNA"/>
</dbReference>
<dbReference type="AlphaFoldDB" id="A0AAV9S780"/>
<feature type="region of interest" description="Disordered" evidence="1">
    <location>
        <begin position="1"/>
        <end position="49"/>
    </location>
</feature>
<proteinExistence type="predicted"/>
<evidence type="ECO:0000313" key="3">
    <source>
        <dbReference type="Proteomes" id="UP001311232"/>
    </source>
</evidence>
<comment type="caution">
    <text evidence="2">The sequence shown here is derived from an EMBL/GenBank/DDBJ whole genome shotgun (WGS) entry which is preliminary data.</text>
</comment>
<protein>
    <submittedName>
        <fullName evidence="2">Uncharacterized protein</fullName>
    </submittedName>
</protein>
<reference evidence="2 3" key="1">
    <citation type="submission" date="2021-06" db="EMBL/GenBank/DDBJ databases">
        <authorList>
            <person name="Palmer J.M."/>
        </authorList>
    </citation>
    <scope>NUCLEOTIDE SEQUENCE [LARGE SCALE GENOMIC DNA]</scope>
    <source>
        <strain evidence="2 3">MEX-2019</strain>
        <tissue evidence="2">Muscle</tissue>
    </source>
</reference>
<dbReference type="Proteomes" id="UP001311232">
    <property type="component" value="Unassembled WGS sequence"/>
</dbReference>
<evidence type="ECO:0000256" key="1">
    <source>
        <dbReference type="SAM" id="MobiDB-lite"/>
    </source>
</evidence>
<sequence>METQSQASSAAEKKKRVESIVATKGSSARTDISEKAVASSTTSNAPTLLPPSKQKVIVSICGTPATSLDFLPGLNQAEAHTVCPAVEYSSSPEPEFPHDWLNSGFILGAIHLCGPPSCSSIDSSKKPVGP</sequence>
<organism evidence="2 3">
    <name type="scientific">Crenichthys baileyi</name>
    <name type="common">White River springfish</name>
    <dbReference type="NCBI Taxonomy" id="28760"/>
    <lineage>
        <taxon>Eukaryota</taxon>
        <taxon>Metazoa</taxon>
        <taxon>Chordata</taxon>
        <taxon>Craniata</taxon>
        <taxon>Vertebrata</taxon>
        <taxon>Euteleostomi</taxon>
        <taxon>Actinopterygii</taxon>
        <taxon>Neopterygii</taxon>
        <taxon>Teleostei</taxon>
        <taxon>Neoteleostei</taxon>
        <taxon>Acanthomorphata</taxon>
        <taxon>Ovalentaria</taxon>
        <taxon>Atherinomorphae</taxon>
        <taxon>Cyprinodontiformes</taxon>
        <taxon>Goodeidae</taxon>
        <taxon>Crenichthys</taxon>
    </lineage>
</organism>
<keyword evidence="3" id="KW-1185">Reference proteome</keyword>